<feature type="region of interest" description="Disordered" evidence="1">
    <location>
        <begin position="1"/>
        <end position="96"/>
    </location>
</feature>
<keyword evidence="3" id="KW-1185">Reference proteome</keyword>
<name>A0AAV2YZJ1_9STRA</name>
<protein>
    <submittedName>
        <fullName evidence="2">Uncharacterized protein</fullName>
    </submittedName>
</protein>
<reference evidence="2" key="2">
    <citation type="journal article" date="2023" name="Microbiol Resour">
        <title>Decontamination and Annotation of the Draft Genome Sequence of the Oomycete Lagenidium giganteum ARSEF 373.</title>
        <authorList>
            <person name="Morgan W.R."/>
            <person name="Tartar A."/>
        </authorList>
    </citation>
    <scope>NUCLEOTIDE SEQUENCE</scope>
    <source>
        <strain evidence="2">ARSEF 373</strain>
    </source>
</reference>
<comment type="caution">
    <text evidence="2">The sequence shown here is derived from an EMBL/GenBank/DDBJ whole genome shotgun (WGS) entry which is preliminary data.</text>
</comment>
<dbReference type="Proteomes" id="UP001146120">
    <property type="component" value="Unassembled WGS sequence"/>
</dbReference>
<dbReference type="AlphaFoldDB" id="A0AAV2YZJ1"/>
<gene>
    <name evidence="2" type="ORF">N0F65_006751</name>
</gene>
<evidence type="ECO:0000313" key="3">
    <source>
        <dbReference type="Proteomes" id="UP001146120"/>
    </source>
</evidence>
<sequence>MQTKEGDRSRQITKRLLPQFGRRAHTYPHDSPKRMHPYRRSSTEFPSRVDLPFKERRGAQHRPRLPATCNAEHRLQGVHTHSGQKNKATDVPPRPP</sequence>
<feature type="compositionally biased region" description="Basic and acidic residues" evidence="1">
    <location>
        <begin position="1"/>
        <end position="10"/>
    </location>
</feature>
<reference evidence="2" key="1">
    <citation type="submission" date="2022-11" db="EMBL/GenBank/DDBJ databases">
        <authorList>
            <person name="Morgan W.R."/>
            <person name="Tartar A."/>
        </authorList>
    </citation>
    <scope>NUCLEOTIDE SEQUENCE</scope>
    <source>
        <strain evidence="2">ARSEF 373</strain>
    </source>
</reference>
<organism evidence="2 3">
    <name type="scientific">Lagenidium giganteum</name>
    <dbReference type="NCBI Taxonomy" id="4803"/>
    <lineage>
        <taxon>Eukaryota</taxon>
        <taxon>Sar</taxon>
        <taxon>Stramenopiles</taxon>
        <taxon>Oomycota</taxon>
        <taxon>Peronosporomycetes</taxon>
        <taxon>Pythiales</taxon>
        <taxon>Pythiaceae</taxon>
    </lineage>
</organism>
<evidence type="ECO:0000256" key="1">
    <source>
        <dbReference type="SAM" id="MobiDB-lite"/>
    </source>
</evidence>
<evidence type="ECO:0000313" key="2">
    <source>
        <dbReference type="EMBL" id="DAZ98719.1"/>
    </source>
</evidence>
<dbReference type="EMBL" id="DAKRPA010000099">
    <property type="protein sequence ID" value="DAZ98719.1"/>
    <property type="molecule type" value="Genomic_DNA"/>
</dbReference>
<proteinExistence type="predicted"/>
<accession>A0AAV2YZJ1</accession>